<reference evidence="1" key="2">
    <citation type="submission" date="2013-05" db="EMBL/GenBank/DDBJ databases">
        <authorList>
            <person name="Carter J.-M."/>
            <person name="Baker S.C."/>
            <person name="Pink R."/>
            <person name="Carter D.R.F."/>
            <person name="Collins A."/>
            <person name="Tomlin J."/>
            <person name="Gibbs M."/>
            <person name="Breuker C.J."/>
        </authorList>
    </citation>
    <scope>NUCLEOTIDE SEQUENCE</scope>
    <source>
        <tissue evidence="1">Ovary</tissue>
    </source>
</reference>
<reference evidence="1" key="1">
    <citation type="journal article" date="2013" name="BMC Genomics">
        <title>Unscrambling butterfly oogenesis.</title>
        <authorList>
            <person name="Carter J.M."/>
            <person name="Baker S.C."/>
            <person name="Pink R."/>
            <person name="Carter D.R."/>
            <person name="Collins A."/>
            <person name="Tomlin J."/>
            <person name="Gibbs M."/>
            <person name="Breuker C.J."/>
        </authorList>
    </citation>
    <scope>NUCLEOTIDE SEQUENCE</scope>
    <source>
        <tissue evidence="1">Ovary</tissue>
    </source>
</reference>
<organism evidence="1">
    <name type="scientific">Pararge aegeria</name>
    <name type="common">speckled wood butterfly</name>
    <dbReference type="NCBI Taxonomy" id="116150"/>
    <lineage>
        <taxon>Eukaryota</taxon>
        <taxon>Metazoa</taxon>
        <taxon>Ecdysozoa</taxon>
        <taxon>Arthropoda</taxon>
        <taxon>Hexapoda</taxon>
        <taxon>Insecta</taxon>
        <taxon>Pterygota</taxon>
        <taxon>Neoptera</taxon>
        <taxon>Endopterygota</taxon>
        <taxon>Lepidoptera</taxon>
        <taxon>Glossata</taxon>
        <taxon>Ditrysia</taxon>
        <taxon>Papilionoidea</taxon>
        <taxon>Nymphalidae</taxon>
        <taxon>Satyrinae</taxon>
        <taxon>Satyrini</taxon>
        <taxon>Parargina</taxon>
        <taxon>Pararge</taxon>
    </lineage>
</organism>
<dbReference type="AlphaFoldDB" id="S4PVD8"/>
<dbReference type="EMBL" id="GAIX01008713">
    <property type="protein sequence ID" value="JAA83847.1"/>
    <property type="molecule type" value="Transcribed_RNA"/>
</dbReference>
<protein>
    <submittedName>
        <fullName evidence="1">Uncharacterized protein</fullName>
    </submittedName>
</protein>
<accession>S4PVD8</accession>
<sequence>MQINNMIASALRSFFSSPSCINHLRSAIKLVITLLSGIPDVLFHCCFCHLLCYNVEQSNISIYNKVNKIGDKSNVYDS</sequence>
<proteinExistence type="predicted"/>
<name>S4PVD8_9NEOP</name>
<evidence type="ECO:0000313" key="1">
    <source>
        <dbReference type="EMBL" id="JAA83847.1"/>
    </source>
</evidence>